<evidence type="ECO:0000313" key="1">
    <source>
        <dbReference type="EMBL" id="QHS89984.1"/>
    </source>
</evidence>
<organism evidence="1">
    <name type="scientific">viral metagenome</name>
    <dbReference type="NCBI Taxonomy" id="1070528"/>
    <lineage>
        <taxon>unclassified sequences</taxon>
        <taxon>metagenomes</taxon>
        <taxon>organismal metagenomes</taxon>
    </lineage>
</organism>
<protein>
    <recommendedName>
        <fullName evidence="2">RAP domain-containing protein</fullName>
    </recommendedName>
</protein>
<name>A0A6C0BDW1_9ZZZZ</name>
<dbReference type="EMBL" id="MN739122">
    <property type="protein sequence ID" value="QHS89984.1"/>
    <property type="molecule type" value="Genomic_DNA"/>
</dbReference>
<dbReference type="Gene3D" id="3.40.960.10">
    <property type="entry name" value="VSR Endonuclease"/>
    <property type="match status" value="1"/>
</dbReference>
<sequence length="94" mass="11333">MKNPKSGSNLELDIYDPILKIAIEYNGKQHYFERYHPNELSFRKLVDRDLIKLELCKKNNIKLIVIPYTLSLTKDREIYIREFIMESLKDHCKF</sequence>
<dbReference type="AlphaFoldDB" id="A0A6C0BDW1"/>
<reference evidence="1" key="1">
    <citation type="journal article" date="2020" name="Nature">
        <title>Giant virus diversity and host interactions through global metagenomics.</title>
        <authorList>
            <person name="Schulz F."/>
            <person name="Roux S."/>
            <person name="Paez-Espino D."/>
            <person name="Jungbluth S."/>
            <person name="Walsh D.A."/>
            <person name="Denef V.J."/>
            <person name="McMahon K.D."/>
            <person name="Konstantinidis K.T."/>
            <person name="Eloe-Fadrosh E.A."/>
            <person name="Kyrpides N.C."/>
            <person name="Woyke T."/>
        </authorList>
    </citation>
    <scope>NUCLEOTIDE SEQUENCE</scope>
    <source>
        <strain evidence="1">GVMAG-M-3300010160-4</strain>
    </source>
</reference>
<evidence type="ECO:0008006" key="2">
    <source>
        <dbReference type="Google" id="ProtNLM"/>
    </source>
</evidence>
<accession>A0A6C0BDW1</accession>
<proteinExistence type="predicted"/>